<dbReference type="Proteomes" id="UP000274922">
    <property type="component" value="Unassembled WGS sequence"/>
</dbReference>
<proteinExistence type="predicted"/>
<evidence type="ECO:0000313" key="2">
    <source>
        <dbReference type="EMBL" id="RKP00479.1"/>
    </source>
</evidence>
<sequence>MPMIRQPTRVGAPPLAAPMQRRPSMKSGKTGKSGKSLSAVKAFFNDLRTPSPGSEAELAGSVQVMTLHLPPSLADLSRLSPALWAWVTDGRQWLGATLDHRREPVVLPTRLAYASHDHHGHHGSRHGPLGPRDFGAPRSMSGYGLASAAESDVRPHLRPGARARTRLYIEVAALTVKHMSGVNAAALQIAATGSGAPVRTLTSLFPDKAAGRGKLCASLGEGFILDAASERAAISLDLFGGQVHDPFLAANSDTSFSTSFNTSRATLSFGKKAGRQAAVSLAGASSALIGEIHLGGCSLEFPAREHGVKTYTTVALLSGSKEIGSVSLGCAYFVEEDYSHAAALEAALPHVAPYADTLNVMRRANAAAPALWRKYYAVLDRSGLMLYDLEYRAHRPAVAYLEPCDIVGVAKADWAKMSAAHSLALAVSSTYVRRADAWAQSALEDEDDETPILYVAADSRERMTAWREAIEALVSYGRHKAMQQG</sequence>
<evidence type="ECO:0008006" key="4">
    <source>
        <dbReference type="Google" id="ProtNLM"/>
    </source>
</evidence>
<organism evidence="2 3">
    <name type="scientific">Caulochytrium protostelioides</name>
    <dbReference type="NCBI Taxonomy" id="1555241"/>
    <lineage>
        <taxon>Eukaryota</taxon>
        <taxon>Fungi</taxon>
        <taxon>Fungi incertae sedis</taxon>
        <taxon>Chytridiomycota</taxon>
        <taxon>Chytridiomycota incertae sedis</taxon>
        <taxon>Chytridiomycetes</taxon>
        <taxon>Caulochytriales</taxon>
        <taxon>Caulochytriaceae</taxon>
        <taxon>Caulochytrium</taxon>
    </lineage>
</organism>
<keyword evidence="3" id="KW-1185">Reference proteome</keyword>
<gene>
    <name evidence="2" type="ORF">CXG81DRAFT_26794</name>
</gene>
<dbReference type="OrthoDB" id="2119658at2759"/>
<reference evidence="3" key="1">
    <citation type="journal article" date="2018" name="Nat. Microbiol.">
        <title>Leveraging single-cell genomics to expand the fungal tree of life.</title>
        <authorList>
            <person name="Ahrendt S.R."/>
            <person name="Quandt C.A."/>
            <person name="Ciobanu D."/>
            <person name="Clum A."/>
            <person name="Salamov A."/>
            <person name="Andreopoulos B."/>
            <person name="Cheng J.F."/>
            <person name="Woyke T."/>
            <person name="Pelin A."/>
            <person name="Henrissat B."/>
            <person name="Reynolds N.K."/>
            <person name="Benny G.L."/>
            <person name="Smith M.E."/>
            <person name="James T.Y."/>
            <person name="Grigoriev I.V."/>
        </authorList>
    </citation>
    <scope>NUCLEOTIDE SEQUENCE [LARGE SCALE GENOMIC DNA]</scope>
    <source>
        <strain evidence="3">ATCC 52028</strain>
    </source>
</reference>
<evidence type="ECO:0000313" key="3">
    <source>
        <dbReference type="Proteomes" id="UP000274922"/>
    </source>
</evidence>
<name>A0A4V1IUG5_9FUNG</name>
<feature type="region of interest" description="Disordered" evidence="1">
    <location>
        <begin position="1"/>
        <end position="35"/>
    </location>
</feature>
<feature type="compositionally biased region" description="Low complexity" evidence="1">
    <location>
        <begin position="25"/>
        <end position="35"/>
    </location>
</feature>
<dbReference type="AlphaFoldDB" id="A0A4V1IUG5"/>
<dbReference type="STRING" id="1555241.A0A4V1IUG5"/>
<protein>
    <recommendedName>
        <fullName evidence="4">PH domain-containing protein</fullName>
    </recommendedName>
</protein>
<accession>A0A4V1IUG5</accession>
<dbReference type="EMBL" id="ML014213">
    <property type="protein sequence ID" value="RKP00479.1"/>
    <property type="molecule type" value="Genomic_DNA"/>
</dbReference>
<evidence type="ECO:0000256" key="1">
    <source>
        <dbReference type="SAM" id="MobiDB-lite"/>
    </source>
</evidence>